<feature type="transmembrane region" description="Helical" evidence="1">
    <location>
        <begin position="37"/>
        <end position="58"/>
    </location>
</feature>
<feature type="transmembrane region" description="Helical" evidence="1">
    <location>
        <begin position="94"/>
        <end position="114"/>
    </location>
</feature>
<evidence type="ECO:0000256" key="1">
    <source>
        <dbReference type="SAM" id="Phobius"/>
    </source>
</evidence>
<organism evidence="2 3">
    <name type="scientific">Uliginosibacterium paludis</name>
    <dbReference type="NCBI Taxonomy" id="1615952"/>
    <lineage>
        <taxon>Bacteria</taxon>
        <taxon>Pseudomonadati</taxon>
        <taxon>Pseudomonadota</taxon>
        <taxon>Betaproteobacteria</taxon>
        <taxon>Rhodocyclales</taxon>
        <taxon>Zoogloeaceae</taxon>
        <taxon>Uliginosibacterium</taxon>
    </lineage>
</organism>
<evidence type="ECO:0000313" key="2">
    <source>
        <dbReference type="EMBL" id="MET1491525.1"/>
    </source>
</evidence>
<keyword evidence="1" id="KW-0812">Transmembrane</keyword>
<feature type="transmembrane region" description="Helical" evidence="1">
    <location>
        <begin position="6"/>
        <end position="25"/>
    </location>
</feature>
<feature type="transmembrane region" description="Helical" evidence="1">
    <location>
        <begin position="64"/>
        <end position="87"/>
    </location>
</feature>
<dbReference type="RefSeq" id="WP_345927340.1">
    <property type="nucleotide sequence ID" value="NZ_JBDIVF010000004.1"/>
</dbReference>
<dbReference type="Proteomes" id="UP001548590">
    <property type="component" value="Unassembled WGS sequence"/>
</dbReference>
<gene>
    <name evidence="2" type="ORF">ABVT11_16925</name>
</gene>
<evidence type="ECO:0008006" key="4">
    <source>
        <dbReference type="Google" id="ProtNLM"/>
    </source>
</evidence>
<accession>A0ABV2CUB4</accession>
<comment type="caution">
    <text evidence="2">The sequence shown here is derived from an EMBL/GenBank/DDBJ whole genome shotgun (WGS) entry which is preliminary data.</text>
</comment>
<dbReference type="EMBL" id="JBEWLZ010000012">
    <property type="protein sequence ID" value="MET1491525.1"/>
    <property type="molecule type" value="Genomic_DNA"/>
</dbReference>
<evidence type="ECO:0000313" key="3">
    <source>
        <dbReference type="Proteomes" id="UP001548590"/>
    </source>
</evidence>
<reference evidence="2 3" key="1">
    <citation type="submission" date="2024-07" db="EMBL/GenBank/DDBJ databases">
        <title>Uliginosibacterium paludis KCTC:42655.</title>
        <authorList>
            <person name="Kim M.K."/>
        </authorList>
    </citation>
    <scope>NUCLEOTIDE SEQUENCE [LARGE SCALE GENOMIC DNA]</scope>
    <source>
        <strain evidence="2 3">KCTC 42655</strain>
    </source>
</reference>
<name>A0ABV2CUB4_9RHOO</name>
<protein>
    <recommendedName>
        <fullName evidence="4">EamA domain-containing protein</fullName>
    </recommendedName>
</protein>
<proteinExistence type="predicted"/>
<keyword evidence="1" id="KW-0472">Membrane</keyword>
<keyword evidence="1" id="KW-1133">Transmembrane helix</keyword>
<keyword evidence="3" id="KW-1185">Reference proteome</keyword>
<sequence>MLSAIFTALAALVGYFTWSLLFIFIKSNPIGAADSIDYLVVYSPVVFFAIPLSMWLYMSGQIASPAWLLALTPVLSALNFAAIVFCSGMFGVKAFYPSLAAACVWLILSMPVFFKKHDIPTNNTIGE</sequence>